<comment type="caution">
    <text evidence="1">The sequence shown here is derived from an EMBL/GenBank/DDBJ whole genome shotgun (WGS) entry which is preliminary data.</text>
</comment>
<name>X0VN13_9ZZZZ</name>
<evidence type="ECO:0000313" key="1">
    <source>
        <dbReference type="EMBL" id="GAG13858.1"/>
    </source>
</evidence>
<organism evidence="1">
    <name type="scientific">marine sediment metagenome</name>
    <dbReference type="NCBI Taxonomy" id="412755"/>
    <lineage>
        <taxon>unclassified sequences</taxon>
        <taxon>metagenomes</taxon>
        <taxon>ecological metagenomes</taxon>
    </lineage>
</organism>
<sequence>MMNKNQKYISLDESSDWSTEEEEFPASEEAWNLDNAYFKNLYEEPLSKLIQEGYPESEVDRIGVRTLPVSLLSWWRELADQESKLSLSKLQR</sequence>
<dbReference type="EMBL" id="BARS01022486">
    <property type="protein sequence ID" value="GAG13858.1"/>
    <property type="molecule type" value="Genomic_DNA"/>
</dbReference>
<protein>
    <submittedName>
        <fullName evidence="1">Uncharacterized protein</fullName>
    </submittedName>
</protein>
<proteinExistence type="predicted"/>
<reference evidence="1" key="1">
    <citation type="journal article" date="2014" name="Front. Microbiol.">
        <title>High frequency of phylogenetically diverse reductive dehalogenase-homologous genes in deep subseafloor sedimentary metagenomes.</title>
        <authorList>
            <person name="Kawai M."/>
            <person name="Futagami T."/>
            <person name="Toyoda A."/>
            <person name="Takaki Y."/>
            <person name="Nishi S."/>
            <person name="Hori S."/>
            <person name="Arai W."/>
            <person name="Tsubouchi T."/>
            <person name="Morono Y."/>
            <person name="Uchiyama I."/>
            <person name="Ito T."/>
            <person name="Fujiyama A."/>
            <person name="Inagaki F."/>
            <person name="Takami H."/>
        </authorList>
    </citation>
    <scope>NUCLEOTIDE SEQUENCE</scope>
    <source>
        <strain evidence="1">Expedition CK06-06</strain>
    </source>
</reference>
<accession>X0VN13</accession>
<gene>
    <name evidence="1" type="ORF">S01H1_35945</name>
</gene>
<dbReference type="AlphaFoldDB" id="X0VN13"/>
<feature type="non-terminal residue" evidence="1">
    <location>
        <position position="92"/>
    </location>
</feature>